<dbReference type="EMBL" id="JXLP01000031">
    <property type="protein sequence ID" value="KIL72722.1"/>
    <property type="molecule type" value="Genomic_DNA"/>
</dbReference>
<evidence type="ECO:0000313" key="3">
    <source>
        <dbReference type="Proteomes" id="UP000031982"/>
    </source>
</evidence>
<evidence type="ECO:0000256" key="1">
    <source>
        <dbReference type="SAM" id="MobiDB-lite"/>
    </source>
</evidence>
<organism evidence="2 3">
    <name type="scientific">Bacillus badius</name>
    <dbReference type="NCBI Taxonomy" id="1455"/>
    <lineage>
        <taxon>Bacteria</taxon>
        <taxon>Bacillati</taxon>
        <taxon>Bacillota</taxon>
        <taxon>Bacilli</taxon>
        <taxon>Bacillales</taxon>
        <taxon>Bacillaceae</taxon>
        <taxon>Pseudobacillus</taxon>
    </lineage>
</organism>
<protein>
    <recommendedName>
        <fullName evidence="4">Phage protein</fullName>
    </recommendedName>
</protein>
<evidence type="ECO:0000313" key="2">
    <source>
        <dbReference type="EMBL" id="KIL72722.1"/>
    </source>
</evidence>
<accession>A0ABR5AP58</accession>
<keyword evidence="3" id="KW-1185">Reference proteome</keyword>
<reference evidence="2 3" key="1">
    <citation type="submission" date="2015-01" db="EMBL/GenBank/DDBJ databases">
        <title>Genome Assembly of Bacillus badius MTCC 1458.</title>
        <authorList>
            <person name="Verma A."/>
            <person name="Khatri I."/>
            <person name="Mual P."/>
            <person name="Subramanian S."/>
            <person name="Krishnamurthi S."/>
        </authorList>
    </citation>
    <scope>NUCLEOTIDE SEQUENCE [LARGE SCALE GENOMIC DNA]</scope>
    <source>
        <strain evidence="2 3">MTCC 1458</strain>
    </source>
</reference>
<evidence type="ECO:0008006" key="4">
    <source>
        <dbReference type="Google" id="ProtNLM"/>
    </source>
</evidence>
<proteinExistence type="predicted"/>
<feature type="region of interest" description="Disordered" evidence="1">
    <location>
        <begin position="1"/>
        <end position="20"/>
    </location>
</feature>
<dbReference type="Proteomes" id="UP000031982">
    <property type="component" value="Unassembled WGS sequence"/>
</dbReference>
<gene>
    <name evidence="2" type="ORF">SD77_3457</name>
</gene>
<feature type="compositionally biased region" description="Basic residues" evidence="1">
    <location>
        <begin position="1"/>
        <end position="13"/>
    </location>
</feature>
<name>A0ABR5AP58_BACBA</name>
<sequence>MRPRNKRNRKNKKLNNQTKRSNKAASLLFHYKGEIFKMAKIGTQKQVTVEGVDYTLQHPGNREFTRIQDRAQTDQGTFSSEKWADEIMKHVVVEPKVSWEYFDEHDGFDEVIKEATTFLRTGK</sequence>
<comment type="caution">
    <text evidence="2">The sequence shown here is derived from an EMBL/GenBank/DDBJ whole genome shotgun (WGS) entry which is preliminary data.</text>
</comment>